<dbReference type="VEuPathDB" id="FungiDB:HMPREF1541_02890"/>
<dbReference type="GeneID" id="19970229"/>
<dbReference type="PANTHER" id="PTHR17630">
    <property type="entry name" value="DIENELACTONE HYDROLASE"/>
    <property type="match status" value="1"/>
</dbReference>
<name>W2S4V9_CYPE1</name>
<dbReference type="InterPro" id="IPR029058">
    <property type="entry name" value="AB_hydrolase_fold"/>
</dbReference>
<dbReference type="InterPro" id="IPR002925">
    <property type="entry name" value="Dienelactn_hydro"/>
</dbReference>
<evidence type="ECO:0000259" key="1">
    <source>
        <dbReference type="Pfam" id="PF01738"/>
    </source>
</evidence>
<evidence type="ECO:0000313" key="3">
    <source>
        <dbReference type="Proteomes" id="UP000030752"/>
    </source>
</evidence>
<keyword evidence="3" id="KW-1185">Reference proteome</keyword>
<dbReference type="AlphaFoldDB" id="W2S4V9"/>
<feature type="domain" description="Dienelactone hydrolase" evidence="1">
    <location>
        <begin position="36"/>
        <end position="272"/>
    </location>
</feature>
<dbReference type="eggNOG" id="KOG3043">
    <property type="taxonomic scope" value="Eukaryota"/>
</dbReference>
<dbReference type="FunCoup" id="W2S4V9">
    <property type="interactions" value="250"/>
</dbReference>
<sequence>MTSNPISTCCISGFKHEGTPSGRLEPWIETQNGPVEAYISKPPANKDLKHGLLFIPDVIGPTSLNAQLLADTFASQGYTVVIPDLFHGDAIAMNNFANTDLPKWLQGHYHPSHLPHTPETVDPIVAGSIAKMRGADTGLTKLGGLGYCFGAKYAVRFLRGDKSDTRPQGESTTAHLDAAFIAHPSFVEESELSLVAAPLSIAAAETDAIFTAAHRRRSEEILAQRGIEEGVAWQINLYGGVSHGFAVRGDREDRRQRWAMEGAARQAGEWFEVWLR</sequence>
<reference evidence="2 3" key="1">
    <citation type="submission" date="2013-03" db="EMBL/GenBank/DDBJ databases">
        <title>The Genome Sequence of Phialophora europaea CBS 101466.</title>
        <authorList>
            <consortium name="The Broad Institute Genomics Platform"/>
            <person name="Cuomo C."/>
            <person name="de Hoog S."/>
            <person name="Gorbushina A."/>
            <person name="Walker B."/>
            <person name="Young S.K."/>
            <person name="Zeng Q."/>
            <person name="Gargeya S."/>
            <person name="Fitzgerald M."/>
            <person name="Haas B."/>
            <person name="Abouelleil A."/>
            <person name="Allen A.W."/>
            <person name="Alvarado L."/>
            <person name="Arachchi H.M."/>
            <person name="Berlin A.M."/>
            <person name="Chapman S.B."/>
            <person name="Gainer-Dewar J."/>
            <person name="Goldberg J."/>
            <person name="Griggs A."/>
            <person name="Gujja S."/>
            <person name="Hansen M."/>
            <person name="Howarth C."/>
            <person name="Imamovic A."/>
            <person name="Ireland A."/>
            <person name="Larimer J."/>
            <person name="McCowan C."/>
            <person name="Murphy C."/>
            <person name="Pearson M."/>
            <person name="Poon T.W."/>
            <person name="Priest M."/>
            <person name="Roberts A."/>
            <person name="Saif S."/>
            <person name="Shea T."/>
            <person name="Sisk P."/>
            <person name="Sykes S."/>
            <person name="Wortman J."/>
            <person name="Nusbaum C."/>
            <person name="Birren B."/>
        </authorList>
    </citation>
    <scope>NUCLEOTIDE SEQUENCE [LARGE SCALE GENOMIC DNA]</scope>
    <source>
        <strain evidence="2 3">CBS 101466</strain>
    </source>
</reference>
<dbReference type="SUPFAM" id="SSF53474">
    <property type="entry name" value="alpha/beta-Hydrolases"/>
    <property type="match status" value="1"/>
</dbReference>
<dbReference type="EMBL" id="KB822718">
    <property type="protein sequence ID" value="ETN43731.1"/>
    <property type="molecule type" value="Genomic_DNA"/>
</dbReference>
<accession>W2S4V9</accession>
<evidence type="ECO:0000313" key="2">
    <source>
        <dbReference type="EMBL" id="ETN43731.1"/>
    </source>
</evidence>
<dbReference type="Gene3D" id="3.40.50.1820">
    <property type="entry name" value="alpha/beta hydrolase"/>
    <property type="match status" value="1"/>
</dbReference>
<dbReference type="Pfam" id="PF01738">
    <property type="entry name" value="DLH"/>
    <property type="match status" value="1"/>
</dbReference>
<gene>
    <name evidence="2" type="ORF">HMPREF1541_02890</name>
</gene>
<proteinExistence type="predicted"/>
<protein>
    <recommendedName>
        <fullName evidence="1">Dienelactone hydrolase domain-containing protein</fullName>
    </recommendedName>
</protein>
<dbReference type="InParanoid" id="W2S4V9"/>
<dbReference type="HOGENOM" id="CLU_054590_2_1_1"/>
<dbReference type="RefSeq" id="XP_008715467.1">
    <property type="nucleotide sequence ID" value="XM_008717245.1"/>
</dbReference>
<dbReference type="OrthoDB" id="17560at2759"/>
<organism evidence="2 3">
    <name type="scientific">Cyphellophora europaea (strain CBS 101466)</name>
    <name type="common">Phialophora europaea</name>
    <dbReference type="NCBI Taxonomy" id="1220924"/>
    <lineage>
        <taxon>Eukaryota</taxon>
        <taxon>Fungi</taxon>
        <taxon>Dikarya</taxon>
        <taxon>Ascomycota</taxon>
        <taxon>Pezizomycotina</taxon>
        <taxon>Eurotiomycetes</taxon>
        <taxon>Chaetothyriomycetidae</taxon>
        <taxon>Chaetothyriales</taxon>
        <taxon>Cyphellophoraceae</taxon>
        <taxon>Cyphellophora</taxon>
    </lineage>
</organism>
<dbReference type="GO" id="GO:0016787">
    <property type="term" value="F:hydrolase activity"/>
    <property type="evidence" value="ECO:0007669"/>
    <property type="project" value="InterPro"/>
</dbReference>
<dbReference type="STRING" id="1220924.W2S4V9"/>
<dbReference type="Proteomes" id="UP000030752">
    <property type="component" value="Unassembled WGS sequence"/>
</dbReference>
<dbReference type="PANTHER" id="PTHR17630:SF44">
    <property type="entry name" value="PROTEIN AIM2"/>
    <property type="match status" value="1"/>
</dbReference>